<feature type="domain" description="IrrE N-terminal-like" evidence="1">
    <location>
        <begin position="201"/>
        <end position="280"/>
    </location>
</feature>
<sequence>MKMNTNPEWLLRMAEKEANRIISVGGFVNRVEMNVGVQSMPAMTRSEWTKIFPVSVMRKLRFSLPEGVSDVEALLQFFGVASPDAWRSKWGDYAVAFRQTQKFDFHREALTAWVREAEIIAGQIPLADFDEEKLRGSLDEFRRLTREDTQVGLDRAQLLCAKAGVALVLVPELPGTRISGCARWLNDRHAMIGLTVRYKWADQLWFTFYHEVAHVLLHRRRLFVIDNAADHMGDAVVDPVMAKYEEEADRFAGDLLIPPVALAEFLSRHGETLTSEEIHAFADSIEIGPGMVVGRLQHDEILKHWQGNMLRQKLGWDFVTED</sequence>
<dbReference type="EMBL" id="CP074694">
    <property type="protein sequence ID" value="QVL32479.1"/>
    <property type="molecule type" value="Genomic_DNA"/>
</dbReference>
<dbReference type="Pfam" id="PF06114">
    <property type="entry name" value="Peptidase_M78"/>
    <property type="match status" value="1"/>
</dbReference>
<name>A0A8E6ETI6_9BACT</name>
<dbReference type="Gene3D" id="1.10.10.2910">
    <property type="match status" value="1"/>
</dbReference>
<accession>A0A8E6ETI6</accession>
<protein>
    <submittedName>
        <fullName evidence="2">ImmA/IrrE family metallo-endopeptidase</fullName>
    </submittedName>
</protein>
<dbReference type="Proteomes" id="UP000676194">
    <property type="component" value="Chromosome"/>
</dbReference>
<evidence type="ECO:0000313" key="3">
    <source>
        <dbReference type="Proteomes" id="UP000676194"/>
    </source>
</evidence>
<keyword evidence="3" id="KW-1185">Reference proteome</keyword>
<dbReference type="AlphaFoldDB" id="A0A8E6ETI6"/>
<organism evidence="2 3">
    <name type="scientific">Telmatocola sphagniphila</name>
    <dbReference type="NCBI Taxonomy" id="1123043"/>
    <lineage>
        <taxon>Bacteria</taxon>
        <taxon>Pseudomonadati</taxon>
        <taxon>Planctomycetota</taxon>
        <taxon>Planctomycetia</taxon>
        <taxon>Gemmatales</taxon>
        <taxon>Gemmataceae</taxon>
    </lineage>
</organism>
<dbReference type="KEGG" id="tsph:KIH39_00755"/>
<reference evidence="2" key="1">
    <citation type="submission" date="2021-05" db="EMBL/GenBank/DDBJ databases">
        <title>Complete genome sequence of the cellulolytic planctomycete Telmatocola sphagniphila SP2T and characterization of the first cellulase from planctomycetes.</title>
        <authorList>
            <person name="Rakitin A.L."/>
            <person name="Beletsky A.V."/>
            <person name="Naumoff D.G."/>
            <person name="Kulichevskaya I.S."/>
            <person name="Mardanov A.V."/>
            <person name="Ravin N.V."/>
            <person name="Dedysh S.N."/>
        </authorList>
    </citation>
    <scope>NUCLEOTIDE SEQUENCE</scope>
    <source>
        <strain evidence="2">SP2T</strain>
    </source>
</reference>
<evidence type="ECO:0000313" key="2">
    <source>
        <dbReference type="EMBL" id="QVL32479.1"/>
    </source>
</evidence>
<gene>
    <name evidence="2" type="ORF">KIH39_00755</name>
</gene>
<dbReference type="RefSeq" id="WP_213497371.1">
    <property type="nucleotide sequence ID" value="NZ_CP074694.1"/>
</dbReference>
<proteinExistence type="predicted"/>
<evidence type="ECO:0000259" key="1">
    <source>
        <dbReference type="Pfam" id="PF06114"/>
    </source>
</evidence>
<dbReference type="InterPro" id="IPR010359">
    <property type="entry name" value="IrrE_HExxH"/>
</dbReference>